<dbReference type="InterPro" id="IPR017972">
    <property type="entry name" value="Cyt_P450_CS"/>
</dbReference>
<comment type="similarity">
    <text evidence="2 5">Belongs to the cytochrome P450 family.</text>
</comment>
<dbReference type="PANTHER" id="PTHR47582:SF1">
    <property type="entry name" value="P450, PUTATIVE (EUROFUNG)-RELATED"/>
    <property type="match status" value="1"/>
</dbReference>
<evidence type="ECO:0000256" key="2">
    <source>
        <dbReference type="ARBA" id="ARBA00010617"/>
    </source>
</evidence>
<gene>
    <name evidence="6" type="ORF">VTL71DRAFT_7160</name>
</gene>
<dbReference type="InterPro" id="IPR001128">
    <property type="entry name" value="Cyt_P450"/>
</dbReference>
<accession>A0ABR4BVX4</accession>
<dbReference type="SUPFAM" id="SSF48264">
    <property type="entry name" value="Cytochrome P450"/>
    <property type="match status" value="1"/>
</dbReference>
<dbReference type="InterPro" id="IPR053007">
    <property type="entry name" value="CYP450_monoxygenase_sec-met"/>
</dbReference>
<keyword evidence="5" id="KW-0503">Monooxygenase</keyword>
<keyword evidence="4 5" id="KW-0408">Iron</keyword>
<evidence type="ECO:0008006" key="8">
    <source>
        <dbReference type="Google" id="ProtNLM"/>
    </source>
</evidence>
<dbReference type="PRINTS" id="PR00465">
    <property type="entry name" value="EP450IV"/>
</dbReference>
<keyword evidence="3 5" id="KW-0479">Metal-binding</keyword>
<dbReference type="PROSITE" id="PS00086">
    <property type="entry name" value="CYTOCHROME_P450"/>
    <property type="match status" value="1"/>
</dbReference>
<proteinExistence type="inferred from homology"/>
<dbReference type="InterPro" id="IPR036396">
    <property type="entry name" value="Cyt_P450_sf"/>
</dbReference>
<dbReference type="CDD" id="cd11040">
    <property type="entry name" value="CYP7_CYP8-like"/>
    <property type="match status" value="1"/>
</dbReference>
<evidence type="ECO:0000256" key="1">
    <source>
        <dbReference type="ARBA" id="ARBA00001971"/>
    </source>
</evidence>
<evidence type="ECO:0000313" key="6">
    <source>
        <dbReference type="EMBL" id="KAL2061782.1"/>
    </source>
</evidence>
<keyword evidence="7" id="KW-1185">Reference proteome</keyword>
<evidence type="ECO:0000313" key="7">
    <source>
        <dbReference type="Proteomes" id="UP001595075"/>
    </source>
</evidence>
<dbReference type="Pfam" id="PF00067">
    <property type="entry name" value="p450"/>
    <property type="match status" value="1"/>
</dbReference>
<name>A0ABR4BVX4_9HELO</name>
<evidence type="ECO:0000256" key="3">
    <source>
        <dbReference type="ARBA" id="ARBA00022723"/>
    </source>
</evidence>
<keyword evidence="5" id="KW-0560">Oxidoreductase</keyword>
<reference evidence="6 7" key="1">
    <citation type="journal article" date="2024" name="Commun. Biol.">
        <title>Comparative genomic analysis of thermophilic fungi reveals convergent evolutionary adaptations and gene losses.</title>
        <authorList>
            <person name="Steindorff A.S."/>
            <person name="Aguilar-Pontes M.V."/>
            <person name="Robinson A.J."/>
            <person name="Andreopoulos B."/>
            <person name="LaButti K."/>
            <person name="Kuo A."/>
            <person name="Mondo S."/>
            <person name="Riley R."/>
            <person name="Otillar R."/>
            <person name="Haridas S."/>
            <person name="Lipzen A."/>
            <person name="Grimwood J."/>
            <person name="Schmutz J."/>
            <person name="Clum A."/>
            <person name="Reid I.D."/>
            <person name="Moisan M.C."/>
            <person name="Butler G."/>
            <person name="Nguyen T.T.M."/>
            <person name="Dewar K."/>
            <person name="Conant G."/>
            <person name="Drula E."/>
            <person name="Henrissat B."/>
            <person name="Hansel C."/>
            <person name="Singer S."/>
            <person name="Hutchinson M.I."/>
            <person name="de Vries R.P."/>
            <person name="Natvig D.O."/>
            <person name="Powell A.J."/>
            <person name="Tsang A."/>
            <person name="Grigoriev I.V."/>
        </authorList>
    </citation>
    <scope>NUCLEOTIDE SEQUENCE [LARGE SCALE GENOMIC DNA]</scope>
    <source>
        <strain evidence="6 7">CBS 494.80</strain>
    </source>
</reference>
<comment type="caution">
    <text evidence="6">The sequence shown here is derived from an EMBL/GenBank/DDBJ whole genome shotgun (WGS) entry which is preliminary data.</text>
</comment>
<dbReference type="Proteomes" id="UP001595075">
    <property type="component" value="Unassembled WGS sequence"/>
</dbReference>
<comment type="cofactor">
    <cofactor evidence="1">
        <name>heme</name>
        <dbReference type="ChEBI" id="CHEBI:30413"/>
    </cofactor>
</comment>
<evidence type="ECO:0000256" key="5">
    <source>
        <dbReference type="RuleBase" id="RU000461"/>
    </source>
</evidence>
<dbReference type="InterPro" id="IPR002403">
    <property type="entry name" value="Cyt_P450_E_grp-IV"/>
</dbReference>
<organism evidence="6 7">
    <name type="scientific">Oculimacula yallundae</name>
    <dbReference type="NCBI Taxonomy" id="86028"/>
    <lineage>
        <taxon>Eukaryota</taxon>
        <taxon>Fungi</taxon>
        <taxon>Dikarya</taxon>
        <taxon>Ascomycota</taxon>
        <taxon>Pezizomycotina</taxon>
        <taxon>Leotiomycetes</taxon>
        <taxon>Helotiales</taxon>
        <taxon>Ploettnerulaceae</taxon>
        <taxon>Oculimacula</taxon>
    </lineage>
</organism>
<evidence type="ECO:0000256" key="4">
    <source>
        <dbReference type="ARBA" id="ARBA00023004"/>
    </source>
</evidence>
<dbReference type="EMBL" id="JAZHXI010000018">
    <property type="protein sequence ID" value="KAL2061782.1"/>
    <property type="molecule type" value="Genomic_DNA"/>
</dbReference>
<keyword evidence="5" id="KW-0349">Heme</keyword>
<dbReference type="Gene3D" id="1.10.630.10">
    <property type="entry name" value="Cytochrome P450"/>
    <property type="match status" value="1"/>
</dbReference>
<protein>
    <recommendedName>
        <fullName evidence="8">Prostacyclin synthase</fullName>
    </recommendedName>
</protein>
<sequence>MSFSSTFDVLLQGYTPSILLGIAAVVLVCWQRLSVKCDPQEPPLLKPSIPYIGHIIGLLRYNGEYFEKLNAIKPFPIATLPMINGKLYVITSPALVQSAYRNKNLSFDPFMKEFAQKMLQLSEEVMVPLKNDPGFIPDMVKVIHGSMLGEHLYKMNADALNDVAITINKLTDTFNPDSLYLWIRETLTMATCNTLLGSHNPMKDDKSLVDALWDFEAGLFSLVLGIMPSIVAPKAYKARETVQAALRTYYGHGYDLEPDVAKLTKARAEHYRRYKLSSKDIGDFELALLHVSTANAVPTVFWLVAFIVSDPALVATLREELKSVITISKLKGGKRQAKIDITRLDPDCPLLVSSYREVVRLVNSQLGTRRVMADCTISDGKSTYLLRKGWDINMPSGVSHLSTESWGPNAASFDARRFMKLDVKEVMSEKAKEEKRAYIPFGGGKHLCPGRNFAFAEILGFTAALVMGFDVKAKDGGLITVPVIRRAKLGEAVSKPEGDGLTMGAKITRRAGWEDVVWEFTT</sequence>
<dbReference type="PANTHER" id="PTHR47582">
    <property type="entry name" value="P450, PUTATIVE (EUROFUNG)-RELATED"/>
    <property type="match status" value="1"/>
</dbReference>